<name>A0A2P2JAG1_RHIMU</name>
<dbReference type="AlphaFoldDB" id="A0A2P2JAG1"/>
<feature type="signal peptide" evidence="1">
    <location>
        <begin position="1"/>
        <end position="22"/>
    </location>
</feature>
<reference evidence="2" key="1">
    <citation type="submission" date="2018-02" db="EMBL/GenBank/DDBJ databases">
        <title>Rhizophora mucronata_Transcriptome.</title>
        <authorList>
            <person name="Meera S.P."/>
            <person name="Sreeshan A."/>
            <person name="Augustine A."/>
        </authorList>
    </citation>
    <scope>NUCLEOTIDE SEQUENCE</scope>
    <source>
        <tissue evidence="2">Leaf</tissue>
    </source>
</reference>
<sequence>MRLILFIFKASHLITTLGGVRSEQLSQLGLVLAIFMNNQTRCF</sequence>
<organism evidence="2">
    <name type="scientific">Rhizophora mucronata</name>
    <name type="common">Asiatic mangrove</name>
    <dbReference type="NCBI Taxonomy" id="61149"/>
    <lineage>
        <taxon>Eukaryota</taxon>
        <taxon>Viridiplantae</taxon>
        <taxon>Streptophyta</taxon>
        <taxon>Embryophyta</taxon>
        <taxon>Tracheophyta</taxon>
        <taxon>Spermatophyta</taxon>
        <taxon>Magnoliopsida</taxon>
        <taxon>eudicotyledons</taxon>
        <taxon>Gunneridae</taxon>
        <taxon>Pentapetalae</taxon>
        <taxon>rosids</taxon>
        <taxon>fabids</taxon>
        <taxon>Malpighiales</taxon>
        <taxon>Rhizophoraceae</taxon>
        <taxon>Rhizophora</taxon>
    </lineage>
</organism>
<feature type="chain" id="PRO_5015120530" evidence="1">
    <location>
        <begin position="23"/>
        <end position="43"/>
    </location>
</feature>
<evidence type="ECO:0000256" key="1">
    <source>
        <dbReference type="SAM" id="SignalP"/>
    </source>
</evidence>
<evidence type="ECO:0000313" key="2">
    <source>
        <dbReference type="EMBL" id="MBW90458.1"/>
    </source>
</evidence>
<proteinExistence type="predicted"/>
<dbReference type="EMBL" id="GGEC01009975">
    <property type="protein sequence ID" value="MBW90458.1"/>
    <property type="molecule type" value="Transcribed_RNA"/>
</dbReference>
<accession>A0A2P2JAG1</accession>
<keyword evidence="1" id="KW-0732">Signal</keyword>
<protein>
    <submittedName>
        <fullName evidence="2">Uncharacterized protein</fullName>
    </submittedName>
</protein>